<dbReference type="SUPFAM" id="SSF48498">
    <property type="entry name" value="Tetracyclin repressor-like, C-terminal domain"/>
    <property type="match status" value="1"/>
</dbReference>
<name>A0ABM8G3H0_9CELL</name>
<gene>
    <name evidence="6" type="ORF">GCM10025865_19310</name>
</gene>
<keyword evidence="2 4" id="KW-0238">DNA-binding</keyword>
<feature type="DNA-binding region" description="H-T-H motif" evidence="4">
    <location>
        <begin position="30"/>
        <end position="49"/>
    </location>
</feature>
<dbReference type="PROSITE" id="PS50977">
    <property type="entry name" value="HTH_TETR_2"/>
    <property type="match status" value="1"/>
</dbReference>
<evidence type="ECO:0000256" key="2">
    <source>
        <dbReference type="ARBA" id="ARBA00023125"/>
    </source>
</evidence>
<evidence type="ECO:0000256" key="1">
    <source>
        <dbReference type="ARBA" id="ARBA00023015"/>
    </source>
</evidence>
<dbReference type="PANTHER" id="PTHR30055:SF234">
    <property type="entry name" value="HTH-TYPE TRANSCRIPTIONAL REGULATOR BETI"/>
    <property type="match status" value="1"/>
</dbReference>
<keyword evidence="7" id="KW-1185">Reference proteome</keyword>
<dbReference type="PANTHER" id="PTHR30055">
    <property type="entry name" value="HTH-TYPE TRANSCRIPTIONAL REGULATOR RUTR"/>
    <property type="match status" value="1"/>
</dbReference>
<dbReference type="EMBL" id="AP027729">
    <property type="protein sequence ID" value="BDZ42632.1"/>
    <property type="molecule type" value="Genomic_DNA"/>
</dbReference>
<dbReference type="Gene3D" id="1.10.357.10">
    <property type="entry name" value="Tetracycline Repressor, domain 2"/>
    <property type="match status" value="1"/>
</dbReference>
<evidence type="ECO:0000313" key="7">
    <source>
        <dbReference type="Proteomes" id="UP001321475"/>
    </source>
</evidence>
<dbReference type="InterPro" id="IPR009057">
    <property type="entry name" value="Homeodomain-like_sf"/>
</dbReference>
<sequence>MGRMPIDERRTQLLDAALRVAASDGVEAVTIRAVAQEAEVSLGVVHYCFDDKDDLLQAMGRTMAYVASEPVRAALTVGTDPATVAHTAAEGLWEGLQARRHMRLLTFEFATAGVRNRALRPVAQQHLEQTWAMTRGVLVELAEVTGIRYTVDLDFLVRLVAGFIDGIEIAWLVDQDDEAARASFHALADYALSLAVPESSPAPRSSAQVHPAR</sequence>
<evidence type="ECO:0000259" key="5">
    <source>
        <dbReference type="PROSITE" id="PS50977"/>
    </source>
</evidence>
<dbReference type="InterPro" id="IPR001647">
    <property type="entry name" value="HTH_TetR"/>
</dbReference>
<dbReference type="InterPro" id="IPR036271">
    <property type="entry name" value="Tet_transcr_reg_TetR-rel_C_sf"/>
</dbReference>
<dbReference type="RefSeq" id="WP_286217087.1">
    <property type="nucleotide sequence ID" value="NZ_AP027729.1"/>
</dbReference>
<dbReference type="Proteomes" id="UP001321475">
    <property type="component" value="Chromosome"/>
</dbReference>
<dbReference type="SUPFAM" id="SSF46689">
    <property type="entry name" value="Homeodomain-like"/>
    <property type="match status" value="1"/>
</dbReference>
<evidence type="ECO:0000256" key="4">
    <source>
        <dbReference type="PROSITE-ProRule" id="PRU00335"/>
    </source>
</evidence>
<evidence type="ECO:0000256" key="3">
    <source>
        <dbReference type="ARBA" id="ARBA00023163"/>
    </source>
</evidence>
<dbReference type="InterPro" id="IPR050109">
    <property type="entry name" value="HTH-type_TetR-like_transc_reg"/>
</dbReference>
<keyword evidence="1" id="KW-0805">Transcription regulation</keyword>
<dbReference type="Pfam" id="PF00440">
    <property type="entry name" value="TetR_N"/>
    <property type="match status" value="1"/>
</dbReference>
<organism evidence="6 7">
    <name type="scientific">Paraoerskovia sediminicola</name>
    <dbReference type="NCBI Taxonomy" id="1138587"/>
    <lineage>
        <taxon>Bacteria</taxon>
        <taxon>Bacillati</taxon>
        <taxon>Actinomycetota</taxon>
        <taxon>Actinomycetes</taxon>
        <taxon>Micrococcales</taxon>
        <taxon>Cellulomonadaceae</taxon>
        <taxon>Paraoerskovia</taxon>
    </lineage>
</organism>
<keyword evidence="3" id="KW-0804">Transcription</keyword>
<evidence type="ECO:0000313" key="6">
    <source>
        <dbReference type="EMBL" id="BDZ42632.1"/>
    </source>
</evidence>
<feature type="domain" description="HTH tetR-type" evidence="5">
    <location>
        <begin position="7"/>
        <end position="67"/>
    </location>
</feature>
<accession>A0ABM8G3H0</accession>
<protein>
    <recommendedName>
        <fullName evidence="5">HTH tetR-type domain-containing protein</fullName>
    </recommendedName>
</protein>
<proteinExistence type="predicted"/>
<reference evidence="7" key="1">
    <citation type="journal article" date="2019" name="Int. J. Syst. Evol. Microbiol.">
        <title>The Global Catalogue of Microorganisms (GCM) 10K type strain sequencing project: providing services to taxonomists for standard genome sequencing and annotation.</title>
        <authorList>
            <consortium name="The Broad Institute Genomics Platform"/>
            <consortium name="The Broad Institute Genome Sequencing Center for Infectious Disease"/>
            <person name="Wu L."/>
            <person name="Ma J."/>
        </authorList>
    </citation>
    <scope>NUCLEOTIDE SEQUENCE [LARGE SCALE GENOMIC DNA]</scope>
    <source>
        <strain evidence="7">NBRC 108565</strain>
    </source>
</reference>